<accession>A0A850Q6I7</accession>
<evidence type="ECO:0000313" key="6">
    <source>
        <dbReference type="Proteomes" id="UP000592216"/>
    </source>
</evidence>
<dbReference type="SUPFAM" id="SSF53474">
    <property type="entry name" value="alpha/beta-Hydrolases"/>
    <property type="match status" value="1"/>
</dbReference>
<dbReference type="PANTHER" id="PTHR10272:SF0">
    <property type="entry name" value="PLATELET-ACTIVATING FACTOR ACETYLHYDROLASE"/>
    <property type="match status" value="1"/>
</dbReference>
<evidence type="ECO:0000256" key="3">
    <source>
        <dbReference type="ARBA" id="ARBA00023098"/>
    </source>
</evidence>
<feature type="chain" id="PRO_5032485083" description="Dienelactone hydrolase" evidence="4">
    <location>
        <begin position="20"/>
        <end position="337"/>
    </location>
</feature>
<protein>
    <recommendedName>
        <fullName evidence="7">Dienelactone hydrolase</fullName>
    </recommendedName>
</protein>
<name>A0A850Q6I7_9RHOB</name>
<evidence type="ECO:0000256" key="2">
    <source>
        <dbReference type="ARBA" id="ARBA00022963"/>
    </source>
</evidence>
<gene>
    <name evidence="5" type="ORF">HJ536_15320</name>
</gene>
<dbReference type="EMBL" id="JABCJE010000008">
    <property type="protein sequence ID" value="NVO24736.1"/>
    <property type="molecule type" value="Genomic_DNA"/>
</dbReference>
<evidence type="ECO:0000256" key="4">
    <source>
        <dbReference type="SAM" id="SignalP"/>
    </source>
</evidence>
<dbReference type="PANTHER" id="PTHR10272">
    <property type="entry name" value="PLATELET-ACTIVATING FACTOR ACETYLHYDROLASE"/>
    <property type="match status" value="1"/>
</dbReference>
<keyword evidence="4" id="KW-0732">Signal</keyword>
<dbReference type="RefSeq" id="WP_177158375.1">
    <property type="nucleotide sequence ID" value="NZ_JABCJE010000008.1"/>
</dbReference>
<dbReference type="Pfam" id="PF03403">
    <property type="entry name" value="PAF-AH_p_II"/>
    <property type="match status" value="1"/>
</dbReference>
<dbReference type="InterPro" id="IPR016986">
    <property type="entry name" value="UCP031982_abhydr"/>
</dbReference>
<dbReference type="PIRSF" id="PIRSF031982">
    <property type="entry name" value="UCP031982_abhydr"/>
    <property type="match status" value="1"/>
</dbReference>
<organism evidence="5 6">
    <name type="scientific">Donghicola mangrovi</name>
    <dbReference type="NCBI Taxonomy" id="2729614"/>
    <lineage>
        <taxon>Bacteria</taxon>
        <taxon>Pseudomonadati</taxon>
        <taxon>Pseudomonadota</taxon>
        <taxon>Alphaproteobacteria</taxon>
        <taxon>Rhodobacterales</taxon>
        <taxon>Roseobacteraceae</taxon>
        <taxon>Donghicola</taxon>
    </lineage>
</organism>
<dbReference type="GO" id="GO:0003847">
    <property type="term" value="F:1-alkyl-2-acetylglycerophosphocholine esterase activity"/>
    <property type="evidence" value="ECO:0007669"/>
    <property type="project" value="TreeGrafter"/>
</dbReference>
<evidence type="ECO:0008006" key="7">
    <source>
        <dbReference type="Google" id="ProtNLM"/>
    </source>
</evidence>
<dbReference type="Gene3D" id="3.40.50.1820">
    <property type="entry name" value="alpha/beta hydrolase"/>
    <property type="match status" value="1"/>
</dbReference>
<dbReference type="InterPro" id="IPR029058">
    <property type="entry name" value="AB_hydrolase_fold"/>
</dbReference>
<evidence type="ECO:0000313" key="5">
    <source>
        <dbReference type="EMBL" id="NVO24736.1"/>
    </source>
</evidence>
<keyword evidence="1" id="KW-0378">Hydrolase</keyword>
<feature type="signal peptide" evidence="4">
    <location>
        <begin position="1"/>
        <end position="19"/>
    </location>
</feature>
<dbReference type="Proteomes" id="UP000592216">
    <property type="component" value="Unassembled WGS sequence"/>
</dbReference>
<keyword evidence="3" id="KW-0443">Lipid metabolism</keyword>
<keyword evidence="2" id="KW-0442">Lipid degradation</keyword>
<dbReference type="AlphaFoldDB" id="A0A850Q6I7"/>
<evidence type="ECO:0000256" key="1">
    <source>
        <dbReference type="ARBA" id="ARBA00022801"/>
    </source>
</evidence>
<dbReference type="GO" id="GO:0016042">
    <property type="term" value="P:lipid catabolic process"/>
    <property type="evidence" value="ECO:0007669"/>
    <property type="project" value="UniProtKB-KW"/>
</dbReference>
<reference evidence="5 6" key="1">
    <citation type="submission" date="2020-04" db="EMBL/GenBank/DDBJ databases">
        <title>Donghicola sp., a member of the Rhodobacteraceae family isolated from mangrove forest in Thailand.</title>
        <authorList>
            <person name="Charoenyingcharoen P."/>
            <person name="Yukphan P."/>
        </authorList>
    </citation>
    <scope>NUCLEOTIDE SEQUENCE [LARGE SCALE GENOMIC DNA]</scope>
    <source>
        <strain evidence="5 6">B5-SW-15</strain>
    </source>
</reference>
<comment type="caution">
    <text evidence="5">The sequence shown here is derived from an EMBL/GenBank/DDBJ whole genome shotgun (WGS) entry which is preliminary data.</text>
</comment>
<proteinExistence type="predicted"/>
<sequence>MKTILCTIALATAANCASAEGAGLRISELPLPHHDKPARVAIWYPAEGTGETTTYADSPVFVGVPVRQDAAIAAGEHPVVLFSHGIGGTDRAQAWLGSELAKRGAVVIMVNHPNSTWGDFDMSQGVKHWTRAQDLSAALDSVSAAPEFANQLDLGHVMAAGFSYGGWTALTLGGLIGNHAGFVQTCEDQRATMEACDMLLSDKVQMQAVDPALWNADYSDPRVTQVAAIDPGFVWGLNAKNAEGLVGDVQLIGFGDAQTRMSATNFEDSGLAGLLPDATVVQMPSAIHFTAMPVCTPQGEAILKEEQDDPVCTDPEGTDRAEIHAEIVDALAQQLGL</sequence>